<comment type="similarity">
    <text evidence="1">Belongs to the ARG7 family.</text>
</comment>
<evidence type="ECO:0000313" key="2">
    <source>
        <dbReference type="EMBL" id="PRQ20037.1"/>
    </source>
</evidence>
<dbReference type="AlphaFoldDB" id="A0A2P6PDN1"/>
<sequence length="165" mass="18423">MAMKKVEKIRQIVRLKQIMMRWKLASLRLRLRPALSYDDDSDSSSGSSTRRTPSGFLAVYVGPERRRFVIPARFVNLPVFVGLLEKAAEEFGFETTGGLFLPCEVAFFKDILKFLEKDERKFGKLALDEFLKMVTDAVGFDSCKAAAASSGAGSSFTPLLQDARV</sequence>
<reference evidence="2 3" key="1">
    <citation type="journal article" date="2018" name="Nat. Genet.">
        <title>The Rosa genome provides new insights in the design of modern roses.</title>
        <authorList>
            <person name="Bendahmane M."/>
        </authorList>
    </citation>
    <scope>NUCLEOTIDE SEQUENCE [LARGE SCALE GENOMIC DNA]</scope>
    <source>
        <strain evidence="3">cv. Old Blush</strain>
    </source>
</reference>
<dbReference type="PANTHER" id="PTHR31374:SF203">
    <property type="entry name" value="AUXIN-RESPONSIVE PROTEIN SAUR71-LIKE"/>
    <property type="match status" value="1"/>
</dbReference>
<dbReference type="InterPro" id="IPR003676">
    <property type="entry name" value="SAUR_fam"/>
</dbReference>
<dbReference type="EMBL" id="PDCK01000045">
    <property type="protein sequence ID" value="PRQ20037.1"/>
    <property type="molecule type" value="Genomic_DNA"/>
</dbReference>
<protein>
    <submittedName>
        <fullName evidence="2">Putative small auxin-up RNA</fullName>
    </submittedName>
</protein>
<name>A0A2P6PDN1_ROSCH</name>
<dbReference type="Pfam" id="PF02519">
    <property type="entry name" value="Auxin_inducible"/>
    <property type="match status" value="1"/>
</dbReference>
<keyword evidence="3" id="KW-1185">Reference proteome</keyword>
<organism evidence="2 3">
    <name type="scientific">Rosa chinensis</name>
    <name type="common">China rose</name>
    <dbReference type="NCBI Taxonomy" id="74649"/>
    <lineage>
        <taxon>Eukaryota</taxon>
        <taxon>Viridiplantae</taxon>
        <taxon>Streptophyta</taxon>
        <taxon>Embryophyta</taxon>
        <taxon>Tracheophyta</taxon>
        <taxon>Spermatophyta</taxon>
        <taxon>Magnoliopsida</taxon>
        <taxon>eudicotyledons</taxon>
        <taxon>Gunneridae</taxon>
        <taxon>Pentapetalae</taxon>
        <taxon>rosids</taxon>
        <taxon>fabids</taxon>
        <taxon>Rosales</taxon>
        <taxon>Rosaceae</taxon>
        <taxon>Rosoideae</taxon>
        <taxon>Rosoideae incertae sedis</taxon>
        <taxon>Rosa</taxon>
    </lineage>
</organism>
<dbReference type="GO" id="GO:0009733">
    <property type="term" value="P:response to auxin"/>
    <property type="evidence" value="ECO:0007669"/>
    <property type="project" value="InterPro"/>
</dbReference>
<evidence type="ECO:0000313" key="3">
    <source>
        <dbReference type="Proteomes" id="UP000238479"/>
    </source>
</evidence>
<dbReference type="OrthoDB" id="762405at2759"/>
<dbReference type="PANTHER" id="PTHR31374">
    <property type="entry name" value="AUXIN-INDUCED PROTEIN-LIKE-RELATED"/>
    <property type="match status" value="1"/>
</dbReference>
<dbReference type="Proteomes" id="UP000238479">
    <property type="component" value="Chromosome 7"/>
</dbReference>
<dbReference type="STRING" id="74649.A0A2P6PDN1"/>
<accession>A0A2P6PDN1</accession>
<gene>
    <name evidence="2" type="ORF">RchiOBHm_Chr7g0223781</name>
</gene>
<dbReference type="OMA" id="VNMITQI"/>
<comment type="caution">
    <text evidence="2">The sequence shown here is derived from an EMBL/GenBank/DDBJ whole genome shotgun (WGS) entry which is preliminary data.</text>
</comment>
<dbReference type="Gramene" id="PRQ20037">
    <property type="protein sequence ID" value="PRQ20037"/>
    <property type="gene ID" value="RchiOBHm_Chr7g0223781"/>
</dbReference>
<proteinExistence type="inferred from homology"/>
<evidence type="ECO:0000256" key="1">
    <source>
        <dbReference type="ARBA" id="ARBA00006974"/>
    </source>
</evidence>